<feature type="non-terminal residue" evidence="1">
    <location>
        <position position="1"/>
    </location>
</feature>
<gene>
    <name evidence="1" type="ORF">XD57_0482</name>
</gene>
<proteinExistence type="predicted"/>
<accession>A0A101ERK8</accession>
<evidence type="ECO:0000313" key="1">
    <source>
        <dbReference type="EMBL" id="KUK23402.1"/>
    </source>
</evidence>
<evidence type="ECO:0000313" key="2">
    <source>
        <dbReference type="Proteomes" id="UP000058636"/>
    </source>
</evidence>
<name>A0A101ERK8_9THEM</name>
<dbReference type="GO" id="GO:0004177">
    <property type="term" value="F:aminopeptidase activity"/>
    <property type="evidence" value="ECO:0007669"/>
    <property type="project" value="UniProtKB-KW"/>
</dbReference>
<dbReference type="AlphaFoldDB" id="A0A101ERK8"/>
<sequence length="46" mass="5283">NVKILVFDDLNHLMISGEGKSTPVEYMKKGHVDKRVIGEIARWMVK</sequence>
<comment type="caution">
    <text evidence="1">The sequence shown here is derived from an EMBL/GenBank/DDBJ whole genome shotgun (WGS) entry which is preliminary data.</text>
</comment>
<dbReference type="Proteomes" id="UP000058636">
    <property type="component" value="Unassembled WGS sequence"/>
</dbReference>
<keyword evidence="1" id="KW-0378">Hydrolase</keyword>
<organism evidence="1 2">
    <name type="scientific">Thermotoga petrophila</name>
    <dbReference type="NCBI Taxonomy" id="93929"/>
    <lineage>
        <taxon>Bacteria</taxon>
        <taxon>Thermotogati</taxon>
        <taxon>Thermotogota</taxon>
        <taxon>Thermotogae</taxon>
        <taxon>Thermotogales</taxon>
        <taxon>Thermotogaceae</taxon>
        <taxon>Thermotoga</taxon>
    </lineage>
</organism>
<keyword evidence="1" id="KW-0031">Aminopeptidase</keyword>
<dbReference type="EMBL" id="LGFG01000026">
    <property type="protein sequence ID" value="KUK23402.1"/>
    <property type="molecule type" value="Genomic_DNA"/>
</dbReference>
<dbReference type="PATRIC" id="fig|93930.3.peg.1326"/>
<keyword evidence="1" id="KW-0645">Protease</keyword>
<reference evidence="1 2" key="1">
    <citation type="journal article" date="2015" name="MBio">
        <title>Genome-Resolved Metagenomic Analysis Reveals Roles for Candidate Phyla and Other Microbial Community Members in Biogeochemical Transformations in Oil Reservoirs.</title>
        <authorList>
            <person name="Hu P."/>
            <person name="Tom L."/>
            <person name="Singh A."/>
            <person name="Thomas B.C."/>
            <person name="Baker B.J."/>
            <person name="Piceno Y.M."/>
            <person name="Andersen G.L."/>
            <person name="Banfield J.F."/>
        </authorList>
    </citation>
    <scope>NUCLEOTIDE SEQUENCE [LARGE SCALE GENOMIC DNA]</scope>
    <source>
        <strain evidence="1">46_26</strain>
    </source>
</reference>
<protein>
    <submittedName>
        <fullName evidence="1">Dipeptidyl aminopeptidase/acylaminoacyl-peptidase-like protein</fullName>
    </submittedName>
</protein>